<dbReference type="AlphaFoldDB" id="A0A5C3LP85"/>
<evidence type="ECO:0000313" key="3">
    <source>
        <dbReference type="Proteomes" id="UP000308652"/>
    </source>
</evidence>
<feature type="region of interest" description="Disordered" evidence="1">
    <location>
        <begin position="66"/>
        <end position="98"/>
    </location>
</feature>
<proteinExistence type="predicted"/>
<evidence type="ECO:0000313" key="2">
    <source>
        <dbReference type="EMBL" id="TFK34710.1"/>
    </source>
</evidence>
<protein>
    <submittedName>
        <fullName evidence="2">Uncharacterized protein</fullName>
    </submittedName>
</protein>
<organism evidence="2 3">
    <name type="scientific">Crucibulum laeve</name>
    <dbReference type="NCBI Taxonomy" id="68775"/>
    <lineage>
        <taxon>Eukaryota</taxon>
        <taxon>Fungi</taxon>
        <taxon>Dikarya</taxon>
        <taxon>Basidiomycota</taxon>
        <taxon>Agaricomycotina</taxon>
        <taxon>Agaricomycetes</taxon>
        <taxon>Agaricomycetidae</taxon>
        <taxon>Agaricales</taxon>
        <taxon>Agaricineae</taxon>
        <taxon>Nidulariaceae</taxon>
        <taxon>Crucibulum</taxon>
    </lineage>
</organism>
<accession>A0A5C3LP85</accession>
<reference evidence="2 3" key="1">
    <citation type="journal article" date="2019" name="Nat. Ecol. Evol.">
        <title>Megaphylogeny resolves global patterns of mushroom evolution.</title>
        <authorList>
            <person name="Varga T."/>
            <person name="Krizsan K."/>
            <person name="Foldi C."/>
            <person name="Dima B."/>
            <person name="Sanchez-Garcia M."/>
            <person name="Sanchez-Ramirez S."/>
            <person name="Szollosi G.J."/>
            <person name="Szarkandi J.G."/>
            <person name="Papp V."/>
            <person name="Albert L."/>
            <person name="Andreopoulos W."/>
            <person name="Angelini C."/>
            <person name="Antonin V."/>
            <person name="Barry K.W."/>
            <person name="Bougher N.L."/>
            <person name="Buchanan P."/>
            <person name="Buyck B."/>
            <person name="Bense V."/>
            <person name="Catcheside P."/>
            <person name="Chovatia M."/>
            <person name="Cooper J."/>
            <person name="Damon W."/>
            <person name="Desjardin D."/>
            <person name="Finy P."/>
            <person name="Geml J."/>
            <person name="Haridas S."/>
            <person name="Hughes K."/>
            <person name="Justo A."/>
            <person name="Karasinski D."/>
            <person name="Kautmanova I."/>
            <person name="Kiss B."/>
            <person name="Kocsube S."/>
            <person name="Kotiranta H."/>
            <person name="LaButti K.M."/>
            <person name="Lechner B.E."/>
            <person name="Liimatainen K."/>
            <person name="Lipzen A."/>
            <person name="Lukacs Z."/>
            <person name="Mihaltcheva S."/>
            <person name="Morgado L.N."/>
            <person name="Niskanen T."/>
            <person name="Noordeloos M.E."/>
            <person name="Ohm R.A."/>
            <person name="Ortiz-Santana B."/>
            <person name="Ovrebo C."/>
            <person name="Racz N."/>
            <person name="Riley R."/>
            <person name="Savchenko A."/>
            <person name="Shiryaev A."/>
            <person name="Soop K."/>
            <person name="Spirin V."/>
            <person name="Szebenyi C."/>
            <person name="Tomsovsky M."/>
            <person name="Tulloss R.E."/>
            <person name="Uehling J."/>
            <person name="Grigoriev I.V."/>
            <person name="Vagvolgyi C."/>
            <person name="Papp T."/>
            <person name="Martin F.M."/>
            <person name="Miettinen O."/>
            <person name="Hibbett D.S."/>
            <person name="Nagy L.G."/>
        </authorList>
    </citation>
    <scope>NUCLEOTIDE SEQUENCE [LARGE SCALE GENOMIC DNA]</scope>
    <source>
        <strain evidence="2 3">CBS 166.37</strain>
    </source>
</reference>
<sequence length="98" mass="10888">MRPSMSLLSVHLTGLLSGMTLVVTCGLTYSVGPGFAFNITVQSSRVEASHKVNKWSAYSEQVIGRSQNSSLRHENERASKCSHPSRSWKNDRRRPNLA</sequence>
<gene>
    <name evidence="2" type="ORF">BDQ12DRAFT_335463</name>
</gene>
<name>A0A5C3LP85_9AGAR</name>
<dbReference type="EMBL" id="ML213628">
    <property type="protein sequence ID" value="TFK34710.1"/>
    <property type="molecule type" value="Genomic_DNA"/>
</dbReference>
<evidence type="ECO:0000256" key="1">
    <source>
        <dbReference type="SAM" id="MobiDB-lite"/>
    </source>
</evidence>
<feature type="compositionally biased region" description="Basic and acidic residues" evidence="1">
    <location>
        <begin position="88"/>
        <end position="98"/>
    </location>
</feature>
<dbReference type="Proteomes" id="UP000308652">
    <property type="component" value="Unassembled WGS sequence"/>
</dbReference>
<keyword evidence="3" id="KW-1185">Reference proteome</keyword>